<dbReference type="FunFam" id="3.30.70.270:FF:000001">
    <property type="entry name" value="Diguanylate cyclase domain protein"/>
    <property type="match status" value="1"/>
</dbReference>
<dbReference type="EC" id="3.1.4.52" evidence="2"/>
<dbReference type="SUPFAM" id="SSF55785">
    <property type="entry name" value="PYP-like sensor domain (PAS domain)"/>
    <property type="match status" value="1"/>
</dbReference>
<dbReference type="InterPro" id="IPR035919">
    <property type="entry name" value="EAL_sf"/>
</dbReference>
<dbReference type="Gene3D" id="3.30.70.270">
    <property type="match status" value="1"/>
</dbReference>
<evidence type="ECO:0000259" key="7">
    <source>
        <dbReference type="PROSITE" id="PS50112"/>
    </source>
</evidence>
<evidence type="ECO:0000256" key="1">
    <source>
        <dbReference type="ARBA" id="ARBA00001946"/>
    </source>
</evidence>
<dbReference type="InterPro" id="IPR000014">
    <property type="entry name" value="PAS"/>
</dbReference>
<dbReference type="SUPFAM" id="SSF55073">
    <property type="entry name" value="Nucleotide cyclase"/>
    <property type="match status" value="1"/>
</dbReference>
<comment type="catalytic activity">
    <reaction evidence="4">
        <text>3',3'-c-di-GMP + H2O = 5'-phosphoguanylyl(3'-&gt;5')guanosine + H(+)</text>
        <dbReference type="Rhea" id="RHEA:24902"/>
        <dbReference type="ChEBI" id="CHEBI:15377"/>
        <dbReference type="ChEBI" id="CHEBI:15378"/>
        <dbReference type="ChEBI" id="CHEBI:58754"/>
        <dbReference type="ChEBI" id="CHEBI:58805"/>
        <dbReference type="EC" id="3.1.4.52"/>
    </reaction>
    <physiologicalReaction direction="left-to-right" evidence="4">
        <dbReference type="Rhea" id="RHEA:24903"/>
    </physiologicalReaction>
</comment>
<dbReference type="Gene3D" id="3.20.20.450">
    <property type="entry name" value="EAL domain"/>
    <property type="match status" value="1"/>
</dbReference>
<dbReference type="RefSeq" id="WP_164652389.1">
    <property type="nucleotide sequence ID" value="NZ_JAAIJR010000010.1"/>
</dbReference>
<feature type="transmembrane region" description="Helical" evidence="6">
    <location>
        <begin position="288"/>
        <end position="307"/>
    </location>
</feature>
<dbReference type="InterPro" id="IPR035965">
    <property type="entry name" value="PAS-like_dom_sf"/>
</dbReference>
<dbReference type="NCBIfam" id="TIGR00254">
    <property type="entry name" value="GGDEF"/>
    <property type="match status" value="1"/>
</dbReference>
<dbReference type="GO" id="GO:0071732">
    <property type="term" value="P:cellular response to nitric oxide"/>
    <property type="evidence" value="ECO:0007669"/>
    <property type="project" value="UniProtKB-ARBA"/>
</dbReference>
<dbReference type="InterPro" id="IPR000160">
    <property type="entry name" value="GGDEF_dom"/>
</dbReference>
<dbReference type="CDD" id="cd00130">
    <property type="entry name" value="PAS"/>
    <property type="match status" value="1"/>
</dbReference>
<name>A0A6P1DN82_9GAMM</name>
<proteinExistence type="predicted"/>
<dbReference type="Pfam" id="PF00990">
    <property type="entry name" value="GGDEF"/>
    <property type="match status" value="1"/>
</dbReference>
<dbReference type="Pfam" id="PF00563">
    <property type="entry name" value="EAL"/>
    <property type="match status" value="1"/>
</dbReference>
<feature type="transmembrane region" description="Helical" evidence="6">
    <location>
        <begin position="12"/>
        <end position="32"/>
    </location>
</feature>
<dbReference type="PROSITE" id="PS50887">
    <property type="entry name" value="GGDEF"/>
    <property type="match status" value="1"/>
</dbReference>
<feature type="coiled-coil region" evidence="5">
    <location>
        <begin position="307"/>
        <end position="365"/>
    </location>
</feature>
<evidence type="ECO:0000313" key="11">
    <source>
        <dbReference type="Proteomes" id="UP000471640"/>
    </source>
</evidence>
<dbReference type="PANTHER" id="PTHR44757">
    <property type="entry name" value="DIGUANYLATE CYCLASE DGCP"/>
    <property type="match status" value="1"/>
</dbReference>
<keyword evidence="6" id="KW-0472">Membrane</keyword>
<evidence type="ECO:0000256" key="6">
    <source>
        <dbReference type="SAM" id="Phobius"/>
    </source>
</evidence>
<dbReference type="FunFam" id="3.20.20.450:FF:000001">
    <property type="entry name" value="Cyclic di-GMP phosphodiesterase yahA"/>
    <property type="match status" value="1"/>
</dbReference>
<dbReference type="InterPro" id="IPR052155">
    <property type="entry name" value="Biofilm_reg_signaling"/>
</dbReference>
<dbReference type="InterPro" id="IPR001633">
    <property type="entry name" value="EAL_dom"/>
</dbReference>
<dbReference type="CDD" id="cd01948">
    <property type="entry name" value="EAL"/>
    <property type="match status" value="1"/>
</dbReference>
<accession>A0A6P1DN82</accession>
<dbReference type="SMART" id="SM00091">
    <property type="entry name" value="PAS"/>
    <property type="match status" value="1"/>
</dbReference>
<dbReference type="SUPFAM" id="SSF141868">
    <property type="entry name" value="EAL domain-like"/>
    <property type="match status" value="1"/>
</dbReference>
<feature type="domain" description="PAS" evidence="7">
    <location>
        <begin position="355"/>
        <end position="425"/>
    </location>
</feature>
<evidence type="ECO:0000256" key="4">
    <source>
        <dbReference type="ARBA" id="ARBA00051114"/>
    </source>
</evidence>
<organism evidence="10 11">
    <name type="scientific">Thiorhodococcus mannitoliphagus</name>
    <dbReference type="NCBI Taxonomy" id="329406"/>
    <lineage>
        <taxon>Bacteria</taxon>
        <taxon>Pseudomonadati</taxon>
        <taxon>Pseudomonadota</taxon>
        <taxon>Gammaproteobacteria</taxon>
        <taxon>Chromatiales</taxon>
        <taxon>Chromatiaceae</taxon>
        <taxon>Thiorhodococcus</taxon>
    </lineage>
</organism>
<dbReference type="CDD" id="cd01949">
    <property type="entry name" value="GGDEF"/>
    <property type="match status" value="1"/>
</dbReference>
<evidence type="ECO:0000256" key="3">
    <source>
        <dbReference type="ARBA" id="ARBA00022636"/>
    </source>
</evidence>
<protein>
    <recommendedName>
        <fullName evidence="2">cyclic-guanylate-specific phosphodiesterase</fullName>
        <ecNumber evidence="2">3.1.4.52</ecNumber>
    </recommendedName>
</protein>
<comment type="caution">
    <text evidence="10">The sequence shown here is derived from an EMBL/GenBank/DDBJ whole genome shotgun (WGS) entry which is preliminary data.</text>
</comment>
<sequence length="926" mass="102963">MVLFRTTPLRWLLLLVAVVFSFYLLLLLTNVYHSQRQLRAAAEARLLAESQQTATLIGDLLADQESFVIDLAKIHEIGTFLVNNALGMSMRYGLSTNLAAIEERFRSKLTQKRLLGADIYERILYVDEAQATLVDTDPDAALDPQIRSSDQEPHLMIDEAHGKIIASAPVRYRDKPGGFVITVSSLDLLSRYLTSSRVDLGFRQFLVAGSGQSLTDASRTLLDATQTRHLAALPPRRLIHVSELPSLATAPLAKDYDLVLRMPVAHSDLSVITVLPASLLYGHITSRGFLFFASSVPLILLFAALWLGRMRQRAQRLEADVLESNRNRAELQDRNDALTAEIFRRKTLEHQLRESEERYRTYIEHAPEGIFVSDNLGRLVDVNPSACVMVGYTRAELLTMAVTDLSPPDMVRTHADALEQVLANGRHELEIGLRRKDGTDIVGSLRAITLPDDLVMGFCVDITERKRAEEQIHSLAYFDPLTGLPNRRLLHDRLRQLMAGSDRNREYGAVMMLDLDRFKDLNDTQGHDIGDRLLAEVALRLVASVRREDTVARLGGDEYVIIAGELGTEESAAALQAEHIAEKVHRALDQPYALAEGRPAHHSSVSIGVALFCGRDLGVELLLKQADVALYQAKNAGRNTIRFFNPEMQAAIDARATLETALRRAIEHEELRLYFQPQVDQDGRVIGAEALLRWLPPGSAPVSPARFIPLAEETGLIIPIGIWVLEHACEQLRAWQANPQTGDLVLSINVSARQFHQPDFVDLVRDTIAASRVDARGLKLELTESLVLDRVDQVIGRMQTLKALGLGFSLDDFGTGYSSLSYLKRLPLDQVKIDQSFVRDLAHDQNDAAIVKAVLAMSQSLGLDAVAEGVETEDQRAFLVKHGCQQFQGFLFGKPVPIEDFPAPERLQPAPGVVLEFPEFGRNKHA</sequence>
<dbReference type="InterPro" id="IPR043128">
    <property type="entry name" value="Rev_trsase/Diguanyl_cyclase"/>
</dbReference>
<dbReference type="PROSITE" id="PS50112">
    <property type="entry name" value="PAS"/>
    <property type="match status" value="1"/>
</dbReference>
<dbReference type="Gene3D" id="3.30.450.20">
    <property type="entry name" value="PAS domain"/>
    <property type="match status" value="1"/>
</dbReference>
<dbReference type="PROSITE" id="PS50883">
    <property type="entry name" value="EAL"/>
    <property type="match status" value="1"/>
</dbReference>
<keyword evidence="5" id="KW-0175">Coiled coil</keyword>
<keyword evidence="11" id="KW-1185">Reference proteome</keyword>
<keyword evidence="6" id="KW-0812">Transmembrane</keyword>
<keyword evidence="3" id="KW-0973">c-di-GMP</keyword>
<evidence type="ECO:0000256" key="2">
    <source>
        <dbReference type="ARBA" id="ARBA00012282"/>
    </source>
</evidence>
<feature type="domain" description="GGDEF" evidence="9">
    <location>
        <begin position="506"/>
        <end position="646"/>
    </location>
</feature>
<reference evidence="11" key="1">
    <citation type="journal article" date="2020" name="Microbiol. Resour. Announc.">
        <title>Draft Genome Sequences of Thiorhodococcus mannitoliphagus and Thiorhodococcus minor, Purple Sulfur Photosynthetic Bacteria in the Gammaproteobacterial Family Chromatiaceae.</title>
        <authorList>
            <person name="Aviles F.A."/>
            <person name="Meyer T.E."/>
            <person name="Kyndt J.A."/>
        </authorList>
    </citation>
    <scope>NUCLEOTIDE SEQUENCE [LARGE SCALE GENOMIC DNA]</scope>
    <source>
        <strain evidence="11">DSM 18266</strain>
    </source>
</reference>
<dbReference type="Proteomes" id="UP000471640">
    <property type="component" value="Unassembled WGS sequence"/>
</dbReference>
<keyword evidence="6" id="KW-1133">Transmembrane helix</keyword>
<evidence type="ECO:0000259" key="9">
    <source>
        <dbReference type="PROSITE" id="PS50887"/>
    </source>
</evidence>
<evidence type="ECO:0000256" key="5">
    <source>
        <dbReference type="SAM" id="Coils"/>
    </source>
</evidence>
<dbReference type="PANTHER" id="PTHR44757:SF2">
    <property type="entry name" value="BIOFILM ARCHITECTURE MAINTENANCE PROTEIN MBAA"/>
    <property type="match status" value="1"/>
</dbReference>
<dbReference type="InterPro" id="IPR029787">
    <property type="entry name" value="Nucleotide_cyclase"/>
</dbReference>
<gene>
    <name evidence="10" type="ORF">G3480_04020</name>
</gene>
<dbReference type="NCBIfam" id="TIGR00229">
    <property type="entry name" value="sensory_box"/>
    <property type="match status" value="1"/>
</dbReference>
<comment type="cofactor">
    <cofactor evidence="1">
        <name>Mg(2+)</name>
        <dbReference type="ChEBI" id="CHEBI:18420"/>
    </cofactor>
</comment>
<dbReference type="GO" id="GO:0071111">
    <property type="term" value="F:cyclic-guanylate-specific phosphodiesterase activity"/>
    <property type="evidence" value="ECO:0007669"/>
    <property type="project" value="UniProtKB-EC"/>
</dbReference>
<feature type="domain" description="EAL" evidence="8">
    <location>
        <begin position="655"/>
        <end position="909"/>
    </location>
</feature>
<dbReference type="SMART" id="SM00267">
    <property type="entry name" value="GGDEF"/>
    <property type="match status" value="1"/>
</dbReference>
<evidence type="ECO:0000259" key="8">
    <source>
        <dbReference type="PROSITE" id="PS50883"/>
    </source>
</evidence>
<dbReference type="EMBL" id="JAAIJR010000010">
    <property type="protein sequence ID" value="NEX19488.1"/>
    <property type="molecule type" value="Genomic_DNA"/>
</dbReference>
<reference evidence="10 11" key="2">
    <citation type="submission" date="2020-02" db="EMBL/GenBank/DDBJ databases">
        <title>Genome sequences of Thiorhodococcus mannitoliphagus and Thiorhodococcus minor, purple sulfur photosynthetic bacteria in the gammaproteobacterial family, Chromatiaceae.</title>
        <authorList>
            <person name="Aviles F.A."/>
            <person name="Meyer T.E."/>
            <person name="Kyndt J.A."/>
        </authorList>
    </citation>
    <scope>NUCLEOTIDE SEQUENCE [LARGE SCALE GENOMIC DNA]</scope>
    <source>
        <strain evidence="10 11">DSM 18266</strain>
    </source>
</reference>
<dbReference type="Pfam" id="PF13426">
    <property type="entry name" value="PAS_9"/>
    <property type="match status" value="1"/>
</dbReference>
<dbReference type="AlphaFoldDB" id="A0A6P1DN82"/>
<evidence type="ECO:0000313" key="10">
    <source>
        <dbReference type="EMBL" id="NEX19488.1"/>
    </source>
</evidence>
<dbReference type="SMART" id="SM00052">
    <property type="entry name" value="EAL"/>
    <property type="match status" value="1"/>
</dbReference>